<protein>
    <submittedName>
        <fullName evidence="2">OLC1v1035550C1</fullName>
    </submittedName>
</protein>
<accession>A0AAV1CTA9</accession>
<name>A0AAV1CTA9_OLDCO</name>
<dbReference type="AlphaFoldDB" id="A0AAV1CTA9"/>
<proteinExistence type="predicted"/>
<sequence length="257" mass="29079">MDCSVIDSFLDSAFSLSVASMNFNQSRLQTDFSSIKVRAAIGPFSCGPDFSKIGPSESKVITNVGRKFYAIDWLQKQDGGAGGGDCSGNNHKAARAKMLKTPRLDFSAWRHDIKGSSPEIVGSSNGMLCISNRQKDYIVLWNPWIHKYFVLPSFPFESRERESRWHYISRVGAAFGYDHRGDDYKVVNCSIFGEPRSICEFCIYSLKTNSWRRIMVEDISLPLEVRKEGSHRSFKDFAVVNGVLHWIEESSIVAFYL</sequence>
<dbReference type="InterPro" id="IPR017451">
    <property type="entry name" value="F-box-assoc_interact_dom"/>
</dbReference>
<dbReference type="NCBIfam" id="TIGR01640">
    <property type="entry name" value="F_box_assoc_1"/>
    <property type="match status" value="1"/>
</dbReference>
<organism evidence="2 3">
    <name type="scientific">Oldenlandia corymbosa var. corymbosa</name>
    <dbReference type="NCBI Taxonomy" id="529605"/>
    <lineage>
        <taxon>Eukaryota</taxon>
        <taxon>Viridiplantae</taxon>
        <taxon>Streptophyta</taxon>
        <taxon>Embryophyta</taxon>
        <taxon>Tracheophyta</taxon>
        <taxon>Spermatophyta</taxon>
        <taxon>Magnoliopsida</taxon>
        <taxon>eudicotyledons</taxon>
        <taxon>Gunneridae</taxon>
        <taxon>Pentapetalae</taxon>
        <taxon>asterids</taxon>
        <taxon>lamiids</taxon>
        <taxon>Gentianales</taxon>
        <taxon>Rubiaceae</taxon>
        <taxon>Rubioideae</taxon>
        <taxon>Spermacoceae</taxon>
        <taxon>Hedyotis-Oldenlandia complex</taxon>
        <taxon>Oldenlandia</taxon>
    </lineage>
</organism>
<dbReference type="Proteomes" id="UP001161247">
    <property type="component" value="Chromosome 3"/>
</dbReference>
<evidence type="ECO:0000313" key="3">
    <source>
        <dbReference type="Proteomes" id="UP001161247"/>
    </source>
</evidence>
<dbReference type="PANTHER" id="PTHR31672">
    <property type="entry name" value="BNACNNG10540D PROTEIN"/>
    <property type="match status" value="1"/>
</dbReference>
<dbReference type="EMBL" id="OX459120">
    <property type="protein sequence ID" value="CAI9098830.1"/>
    <property type="molecule type" value="Genomic_DNA"/>
</dbReference>
<dbReference type="InterPro" id="IPR006527">
    <property type="entry name" value="F-box-assoc_dom_typ1"/>
</dbReference>
<gene>
    <name evidence="2" type="ORF">OLC1_LOCUS8951</name>
</gene>
<dbReference type="PANTHER" id="PTHR31672:SF13">
    <property type="entry name" value="F-BOX PROTEIN CPR30-LIKE"/>
    <property type="match status" value="1"/>
</dbReference>
<reference evidence="2" key="1">
    <citation type="submission" date="2023-03" db="EMBL/GenBank/DDBJ databases">
        <authorList>
            <person name="Julca I."/>
        </authorList>
    </citation>
    <scope>NUCLEOTIDE SEQUENCE</scope>
</reference>
<dbReference type="InterPro" id="IPR050796">
    <property type="entry name" value="SCF_F-box_component"/>
</dbReference>
<evidence type="ECO:0000313" key="2">
    <source>
        <dbReference type="EMBL" id="CAI9098830.1"/>
    </source>
</evidence>
<dbReference type="Pfam" id="PF07734">
    <property type="entry name" value="FBA_1"/>
    <property type="match status" value="1"/>
</dbReference>
<evidence type="ECO:0000259" key="1">
    <source>
        <dbReference type="Pfam" id="PF07734"/>
    </source>
</evidence>
<feature type="domain" description="F-box associated beta-propeller type 1" evidence="1">
    <location>
        <begin position="121"/>
        <end position="248"/>
    </location>
</feature>
<keyword evidence="3" id="KW-1185">Reference proteome</keyword>